<gene>
    <name evidence="2" type="ORF">Rhal01_00739</name>
</gene>
<evidence type="ECO:0000313" key="3">
    <source>
        <dbReference type="Proteomes" id="UP001424741"/>
    </source>
</evidence>
<organism evidence="2 3">
    <name type="scientific">Rubritalea halochordaticola</name>
    <dbReference type="NCBI Taxonomy" id="714537"/>
    <lineage>
        <taxon>Bacteria</taxon>
        <taxon>Pseudomonadati</taxon>
        <taxon>Verrucomicrobiota</taxon>
        <taxon>Verrucomicrobiia</taxon>
        <taxon>Verrucomicrobiales</taxon>
        <taxon>Rubritaleaceae</taxon>
        <taxon>Rubritalea</taxon>
    </lineage>
</organism>
<dbReference type="RefSeq" id="WP_346187524.1">
    <property type="nucleotide sequence ID" value="NZ_BAABRL010000002.1"/>
</dbReference>
<protein>
    <submittedName>
        <fullName evidence="2">Uncharacterized protein</fullName>
    </submittedName>
</protein>
<keyword evidence="1" id="KW-0812">Transmembrane</keyword>
<proteinExistence type="predicted"/>
<dbReference type="Proteomes" id="UP001424741">
    <property type="component" value="Unassembled WGS sequence"/>
</dbReference>
<accession>A0ABP9UW38</accession>
<evidence type="ECO:0000256" key="1">
    <source>
        <dbReference type="SAM" id="Phobius"/>
    </source>
</evidence>
<feature type="transmembrane region" description="Helical" evidence="1">
    <location>
        <begin position="12"/>
        <end position="35"/>
    </location>
</feature>
<keyword evidence="1" id="KW-0472">Membrane</keyword>
<evidence type="ECO:0000313" key="2">
    <source>
        <dbReference type="EMBL" id="GAA5494577.1"/>
    </source>
</evidence>
<keyword evidence="1" id="KW-1133">Transmembrane helix</keyword>
<comment type="caution">
    <text evidence="2">The sequence shown here is derived from an EMBL/GenBank/DDBJ whole genome shotgun (WGS) entry which is preliminary data.</text>
</comment>
<feature type="transmembrane region" description="Helical" evidence="1">
    <location>
        <begin position="93"/>
        <end position="111"/>
    </location>
</feature>
<name>A0ABP9UW38_9BACT</name>
<keyword evidence="3" id="KW-1185">Reference proteome</keyword>
<feature type="transmembrane region" description="Helical" evidence="1">
    <location>
        <begin position="47"/>
        <end position="73"/>
    </location>
</feature>
<feature type="transmembrane region" description="Helical" evidence="1">
    <location>
        <begin position="118"/>
        <end position="144"/>
    </location>
</feature>
<sequence length="145" mass="16651">MNEYHVSIDPLYYTLGFIYGILLTHCTLVGIVALIMRKELNPVKKLIKYSALTLALSATIVFSIYVGELLTAYFGGAKYEMEALKIRITGPYWWAYLYMIVTTCLPTLLWLPKVRSSIWSFALISFFGLTSLYFERLVIIWATIL</sequence>
<dbReference type="EMBL" id="BAABRL010000002">
    <property type="protein sequence ID" value="GAA5494577.1"/>
    <property type="molecule type" value="Genomic_DNA"/>
</dbReference>
<reference evidence="2 3" key="1">
    <citation type="submission" date="2024-02" db="EMBL/GenBank/DDBJ databases">
        <title>Rubritalea halochordaticola NBRC 107102.</title>
        <authorList>
            <person name="Ichikawa N."/>
            <person name="Katano-Makiyama Y."/>
            <person name="Hidaka K."/>
        </authorList>
    </citation>
    <scope>NUCLEOTIDE SEQUENCE [LARGE SCALE GENOMIC DNA]</scope>
    <source>
        <strain evidence="2 3">NBRC 107102</strain>
    </source>
</reference>